<dbReference type="InterPro" id="IPR006003">
    <property type="entry name" value="FGGY_RbtK-like"/>
</dbReference>
<dbReference type="GO" id="GO:0019150">
    <property type="term" value="F:D-ribulokinase activity"/>
    <property type="evidence" value="ECO:0007669"/>
    <property type="project" value="TreeGrafter"/>
</dbReference>
<dbReference type="CDD" id="cd07782">
    <property type="entry name" value="ASKHA_NBD_FGGY_D-RBK"/>
    <property type="match status" value="1"/>
</dbReference>
<dbReference type="Pfam" id="PF02782">
    <property type="entry name" value="FGGY_C"/>
    <property type="match status" value="1"/>
</dbReference>
<dbReference type="Gene3D" id="1.20.58.2240">
    <property type="match status" value="1"/>
</dbReference>
<dbReference type="RefSeq" id="WP_150045115.1">
    <property type="nucleotide sequence ID" value="NZ_OW485601.1"/>
</dbReference>
<feature type="domain" description="Carbohydrate kinase FGGY C-terminal" evidence="5">
    <location>
        <begin position="281"/>
        <end position="487"/>
    </location>
</feature>
<proteinExistence type="inferred from homology"/>
<comment type="caution">
    <text evidence="6">The sequence shown here is derived from an EMBL/GenBank/DDBJ whole genome shotgun (WGS) entry which is preliminary data.</text>
</comment>
<dbReference type="GO" id="GO:0019321">
    <property type="term" value="P:pentose metabolic process"/>
    <property type="evidence" value="ECO:0007669"/>
    <property type="project" value="TreeGrafter"/>
</dbReference>
<keyword evidence="7" id="KW-1185">Reference proteome</keyword>
<dbReference type="EMBL" id="VWPK01000070">
    <property type="protein sequence ID" value="KAA5608721.1"/>
    <property type="molecule type" value="Genomic_DNA"/>
</dbReference>
<dbReference type="InterPro" id="IPR000577">
    <property type="entry name" value="Carb_kinase_FGGY"/>
</dbReference>
<accession>A0A5M6IKD8</accession>
<name>A0A5M6IKD8_9PROT</name>
<sequence>MDQVVLGVDVGTGSARAAIFDLAGHRRGHAVHPIRLWQPRPGWAEQSTADIWAAVCACVRDALAMAGPVAPIGLGFDATCSLAVAGSDGQGVSVDPEGDPARDVIVWMDHRATAQAERINATGAEVLRYVGGRISPEMQTPKLLWLREQLPAAWERAALFLDLPDWLTWRATGDTARSLCTTVCKWTYLGHEARWDAAYFRRIGLGELAEEEFARIGTRILPLGTTLGAGLSAAAAGELGLPAGLPVSVAAIDAHAGGIGMIGASLDGAGLDAGTAQRRLALIGGTSSCHMAVSPEPRFVPGVWGPYLSAMLPGLWLAEGGQSATGALLDHIVRTHPAFPAVAADAGSESVFAALNARLQSLAGGPQPVATLTTGLHVFPDFHGNRSPRADPGLRGMISGLDLSATADDLALLYLATVQGIACGTRHIIESLNAQGWAIDTLLTCGGDARNQVFLQAHADATGCRVVLPAEPEAVLLGAAILGALAAGAYADMPTAMAAMTRMGREVLPAGPDLRDFYDRKYAVHLRLHDDQMAYRQLMREG</sequence>
<keyword evidence="2" id="KW-0808">Transferase</keyword>
<evidence type="ECO:0000259" key="4">
    <source>
        <dbReference type="Pfam" id="PF00370"/>
    </source>
</evidence>
<comment type="similarity">
    <text evidence="1">Belongs to the FGGY kinase family.</text>
</comment>
<dbReference type="Gene3D" id="3.30.420.40">
    <property type="match status" value="1"/>
</dbReference>
<dbReference type="SUPFAM" id="SSF53067">
    <property type="entry name" value="Actin-like ATPase domain"/>
    <property type="match status" value="2"/>
</dbReference>
<dbReference type="InterPro" id="IPR043129">
    <property type="entry name" value="ATPase_NBD"/>
</dbReference>
<dbReference type="FunFam" id="3.30.420.40:FF:000101">
    <property type="entry name" value="FGGY carbohydrate kinase domain-containing protein"/>
    <property type="match status" value="1"/>
</dbReference>
<dbReference type="InterPro" id="IPR018485">
    <property type="entry name" value="FGGY_C"/>
</dbReference>
<evidence type="ECO:0000313" key="6">
    <source>
        <dbReference type="EMBL" id="KAA5608721.1"/>
    </source>
</evidence>
<evidence type="ECO:0000313" key="7">
    <source>
        <dbReference type="Proteomes" id="UP000325255"/>
    </source>
</evidence>
<keyword evidence="3 6" id="KW-0418">Kinase</keyword>
<gene>
    <name evidence="6" type="ORF">F1189_27685</name>
</gene>
<dbReference type="PANTHER" id="PTHR43435:SF4">
    <property type="entry name" value="FGGY CARBOHYDRATE KINASE DOMAIN-CONTAINING PROTEIN"/>
    <property type="match status" value="1"/>
</dbReference>
<protein>
    <submittedName>
        <fullName evidence="6">FGGY-family carbohydrate kinase</fullName>
    </submittedName>
</protein>
<dbReference type="InterPro" id="IPR018484">
    <property type="entry name" value="FGGY_N"/>
</dbReference>
<organism evidence="6 7">
    <name type="scientific">Rhodovastum atsumiense</name>
    <dbReference type="NCBI Taxonomy" id="504468"/>
    <lineage>
        <taxon>Bacteria</taxon>
        <taxon>Pseudomonadati</taxon>
        <taxon>Pseudomonadota</taxon>
        <taxon>Alphaproteobacteria</taxon>
        <taxon>Acetobacterales</taxon>
        <taxon>Acetobacteraceae</taxon>
        <taxon>Rhodovastum</taxon>
    </lineage>
</organism>
<dbReference type="OrthoDB" id="9805576at2"/>
<evidence type="ECO:0000259" key="5">
    <source>
        <dbReference type="Pfam" id="PF02782"/>
    </source>
</evidence>
<evidence type="ECO:0000256" key="2">
    <source>
        <dbReference type="ARBA" id="ARBA00022679"/>
    </source>
</evidence>
<dbReference type="AlphaFoldDB" id="A0A5M6IKD8"/>
<evidence type="ECO:0000256" key="1">
    <source>
        <dbReference type="ARBA" id="ARBA00009156"/>
    </source>
</evidence>
<dbReference type="Pfam" id="PF00370">
    <property type="entry name" value="FGGY_N"/>
    <property type="match status" value="1"/>
</dbReference>
<evidence type="ECO:0000256" key="3">
    <source>
        <dbReference type="ARBA" id="ARBA00022777"/>
    </source>
</evidence>
<dbReference type="PIRSF" id="PIRSF000538">
    <property type="entry name" value="GlpK"/>
    <property type="match status" value="1"/>
</dbReference>
<dbReference type="GO" id="GO:0005737">
    <property type="term" value="C:cytoplasm"/>
    <property type="evidence" value="ECO:0007669"/>
    <property type="project" value="TreeGrafter"/>
</dbReference>
<feature type="domain" description="Carbohydrate kinase FGGY N-terminal" evidence="4">
    <location>
        <begin position="4"/>
        <end position="260"/>
    </location>
</feature>
<dbReference type="PANTHER" id="PTHR43435">
    <property type="entry name" value="RIBULOKINASE"/>
    <property type="match status" value="1"/>
</dbReference>
<dbReference type="NCBIfam" id="TIGR01315">
    <property type="entry name" value="5C_CHO_kinase"/>
    <property type="match status" value="1"/>
</dbReference>
<reference evidence="6 7" key="1">
    <citation type="submission" date="2019-09" db="EMBL/GenBank/DDBJ databases">
        <title>Genome sequence of Rhodovastum atsumiense, a diverse member of the Acetobacteraceae family of non-sulfur purple photosynthetic bacteria.</title>
        <authorList>
            <person name="Meyer T."/>
            <person name="Kyndt J."/>
        </authorList>
    </citation>
    <scope>NUCLEOTIDE SEQUENCE [LARGE SCALE GENOMIC DNA]</scope>
    <source>
        <strain evidence="6 7">DSM 21279</strain>
    </source>
</reference>
<dbReference type="Proteomes" id="UP000325255">
    <property type="component" value="Unassembled WGS sequence"/>
</dbReference>